<gene>
    <name evidence="2" type="ORF">BO87DRAFT_376344</name>
</gene>
<reference evidence="2" key="1">
    <citation type="submission" date="2016-12" db="EMBL/GenBank/DDBJ databases">
        <title>The genomes of Aspergillus section Nigri reveals drivers in fungal speciation.</title>
        <authorList>
            <consortium name="DOE Joint Genome Institute"/>
            <person name="Vesth T.C."/>
            <person name="Nybo J."/>
            <person name="Theobald S."/>
            <person name="Brandl J."/>
            <person name="Frisvad J.C."/>
            <person name="Nielsen K.F."/>
            <person name="Lyhne E.K."/>
            <person name="Kogle M.E."/>
            <person name="Kuo A."/>
            <person name="Riley R."/>
            <person name="Clum A."/>
            <person name="Nolan M."/>
            <person name="Lipzen A."/>
            <person name="Salamov A."/>
            <person name="Henrissat B."/>
            <person name="Wiebenga A."/>
            <person name="De Vries R.P."/>
            <person name="Grigoriev I.V."/>
            <person name="Mortensen U.H."/>
            <person name="Andersen M.R."/>
            <person name="Baker S.E."/>
        </authorList>
    </citation>
    <scope>NUCLEOTIDE SEQUENCE [LARGE SCALE GENOMIC DNA]</scope>
    <source>
        <strain evidence="2">CBS 115656</strain>
    </source>
</reference>
<dbReference type="AlphaFoldDB" id="A0A318YQV0"/>
<accession>A0A318YQV0</accession>
<feature type="region of interest" description="Disordered" evidence="1">
    <location>
        <begin position="31"/>
        <end position="53"/>
    </location>
</feature>
<evidence type="ECO:0000313" key="2">
    <source>
        <dbReference type="EMBL" id="PYH34460.1"/>
    </source>
</evidence>
<dbReference type="GeneID" id="37125729"/>
<protein>
    <submittedName>
        <fullName evidence="2">Uncharacterized protein</fullName>
    </submittedName>
</protein>
<dbReference type="EMBL" id="KZ821459">
    <property type="protein sequence ID" value="PYH34460.1"/>
    <property type="molecule type" value="Genomic_DNA"/>
</dbReference>
<sequence length="101" mass="11552">MPSLWTTAYNREDQEYGSMLCLRWGRFLEKKQKSTPNPGRISSPARATWKPRSRTNGATLQEKIFEILRVDGLSTFLFSLIVCVDKGLLRAREPGYPDSQS</sequence>
<evidence type="ECO:0000256" key="1">
    <source>
        <dbReference type="SAM" id="MobiDB-lite"/>
    </source>
</evidence>
<dbReference type="Proteomes" id="UP000247647">
    <property type="component" value="Unassembled WGS sequence"/>
</dbReference>
<keyword evidence="3" id="KW-1185">Reference proteome</keyword>
<organism evidence="2 3">
    <name type="scientific">Aspergillus neoniger (strain CBS 115656)</name>
    <dbReference type="NCBI Taxonomy" id="1448310"/>
    <lineage>
        <taxon>Eukaryota</taxon>
        <taxon>Fungi</taxon>
        <taxon>Dikarya</taxon>
        <taxon>Ascomycota</taxon>
        <taxon>Pezizomycotina</taxon>
        <taxon>Eurotiomycetes</taxon>
        <taxon>Eurotiomycetidae</taxon>
        <taxon>Eurotiales</taxon>
        <taxon>Aspergillaceae</taxon>
        <taxon>Aspergillus</taxon>
        <taxon>Aspergillus subgen. Circumdati</taxon>
    </lineage>
</organism>
<proteinExistence type="predicted"/>
<name>A0A318YQV0_ASPNB</name>
<evidence type="ECO:0000313" key="3">
    <source>
        <dbReference type="Proteomes" id="UP000247647"/>
    </source>
</evidence>
<dbReference type="RefSeq" id="XP_025479938.1">
    <property type="nucleotide sequence ID" value="XM_025623273.1"/>
</dbReference>